<name>A0ABY7B137_9PSEU</name>
<dbReference type="SUPFAM" id="SSF55874">
    <property type="entry name" value="ATPase domain of HSP90 chaperone/DNA topoisomerase II/histidine kinase"/>
    <property type="match status" value="1"/>
</dbReference>
<keyword evidence="3" id="KW-0597">Phosphoprotein</keyword>
<feature type="transmembrane region" description="Helical" evidence="9">
    <location>
        <begin position="20"/>
        <end position="40"/>
    </location>
</feature>
<feature type="domain" description="Signal transduction histidine kinase subgroup 3 dimerisation and phosphoacceptor" evidence="11">
    <location>
        <begin position="361"/>
        <end position="426"/>
    </location>
</feature>
<feature type="transmembrane region" description="Helical" evidence="9">
    <location>
        <begin position="318"/>
        <end position="339"/>
    </location>
</feature>
<gene>
    <name evidence="12" type="ORF">ORV05_33190</name>
</gene>
<dbReference type="InterPro" id="IPR050482">
    <property type="entry name" value="Sensor_HK_TwoCompSys"/>
</dbReference>
<dbReference type="InterPro" id="IPR003594">
    <property type="entry name" value="HATPase_dom"/>
</dbReference>
<dbReference type="InterPro" id="IPR011712">
    <property type="entry name" value="Sig_transdc_His_kin_sub3_dim/P"/>
</dbReference>
<dbReference type="GO" id="GO:0016301">
    <property type="term" value="F:kinase activity"/>
    <property type="evidence" value="ECO:0007669"/>
    <property type="project" value="UniProtKB-KW"/>
</dbReference>
<evidence type="ECO:0000256" key="2">
    <source>
        <dbReference type="ARBA" id="ARBA00012438"/>
    </source>
</evidence>
<evidence type="ECO:0000256" key="8">
    <source>
        <dbReference type="ARBA" id="ARBA00023012"/>
    </source>
</evidence>
<dbReference type="InterPro" id="IPR036890">
    <property type="entry name" value="HATPase_C_sf"/>
</dbReference>
<dbReference type="Proteomes" id="UP001163203">
    <property type="component" value="Chromosome"/>
</dbReference>
<keyword evidence="7" id="KW-0067">ATP-binding</keyword>
<dbReference type="Pfam" id="PF02518">
    <property type="entry name" value="HATPase_c"/>
    <property type="match status" value="1"/>
</dbReference>
<keyword evidence="9" id="KW-0472">Membrane</keyword>
<keyword evidence="9" id="KW-0812">Transmembrane</keyword>
<keyword evidence="4" id="KW-0808">Transferase</keyword>
<feature type="transmembrane region" description="Helical" evidence="9">
    <location>
        <begin position="296"/>
        <end position="312"/>
    </location>
</feature>
<feature type="transmembrane region" description="Helical" evidence="9">
    <location>
        <begin position="47"/>
        <end position="63"/>
    </location>
</feature>
<dbReference type="Pfam" id="PF07730">
    <property type="entry name" value="HisKA_3"/>
    <property type="match status" value="1"/>
</dbReference>
<dbReference type="PANTHER" id="PTHR24421:SF10">
    <property type="entry name" value="NITRATE_NITRITE SENSOR PROTEIN NARQ"/>
    <property type="match status" value="1"/>
</dbReference>
<evidence type="ECO:0000256" key="4">
    <source>
        <dbReference type="ARBA" id="ARBA00022679"/>
    </source>
</evidence>
<proteinExistence type="predicted"/>
<evidence type="ECO:0000256" key="6">
    <source>
        <dbReference type="ARBA" id="ARBA00022777"/>
    </source>
</evidence>
<evidence type="ECO:0000313" key="12">
    <source>
        <dbReference type="EMBL" id="WAL65675.1"/>
    </source>
</evidence>
<sequence>MSFSDRLNWAWRHLGLEGSVLLAALLGDLLIVFPAAFDDIGPKGRDLYLLPGILAMFACALWAKRRPAAAAFTAAAVLVGSTTLIHLTAAAAYSTLLSNLSLTETVAGLELVMATVRRERPASAFTSTVALTFAALFAVVMRPSGSGHLLNGLVGTFGAGALLLAGAVAMGIRFRGPQRRRPPAAVTSLALAQWPLIGLLCLPLFLELNQTLHRGPWLFPLLLCSVAGAALAVYAARSPVLAAVLMSVTFLVSAVAGRASSVSPTLPFETPPPTQVLAGMAIVVFLVRYTPRAQASAAIALMSVAVGLGVSQTPRVSLASLFVGALLLLGISVAVGLYFRARDSERARAVEAAVTEAQTSERMALARELHDVVAHHVTGIVVQAQAAKMIGGQNPAMAMEALDRIEEAGTEALVAMRRLVGSMRSSTHTADTTEQATTDLEADLRGLVEAGHHGIPTEADLRISADVPQEVARSALRLVQESLTNVGKHAPNASRVHVLAETVGDELHIRVDNDGYRVDRPAGGSGGYGLVGMRERVELLHGRLTAGPVDGGWLVEAWLPLHGT</sequence>
<keyword evidence="8" id="KW-0902">Two-component regulatory system</keyword>
<dbReference type="Gene3D" id="3.30.565.10">
    <property type="entry name" value="Histidine kinase-like ATPase, C-terminal domain"/>
    <property type="match status" value="1"/>
</dbReference>
<feature type="transmembrane region" description="Helical" evidence="9">
    <location>
        <begin position="122"/>
        <end position="141"/>
    </location>
</feature>
<evidence type="ECO:0000256" key="3">
    <source>
        <dbReference type="ARBA" id="ARBA00022553"/>
    </source>
</evidence>
<keyword evidence="9" id="KW-1133">Transmembrane helix</keyword>
<feature type="transmembrane region" description="Helical" evidence="9">
    <location>
        <begin position="184"/>
        <end position="205"/>
    </location>
</feature>
<dbReference type="RefSeq" id="WP_268755821.1">
    <property type="nucleotide sequence ID" value="NZ_CP113836.1"/>
</dbReference>
<dbReference type="CDD" id="cd16917">
    <property type="entry name" value="HATPase_UhpB-NarQ-NarX-like"/>
    <property type="match status" value="1"/>
</dbReference>
<keyword evidence="6 12" id="KW-0418">Kinase</keyword>
<keyword evidence="5" id="KW-0547">Nucleotide-binding</keyword>
<evidence type="ECO:0000259" key="10">
    <source>
        <dbReference type="Pfam" id="PF02518"/>
    </source>
</evidence>
<comment type="catalytic activity">
    <reaction evidence="1">
        <text>ATP + protein L-histidine = ADP + protein N-phospho-L-histidine.</text>
        <dbReference type="EC" id="2.7.13.3"/>
    </reaction>
</comment>
<feature type="transmembrane region" description="Helical" evidence="9">
    <location>
        <begin position="217"/>
        <end position="235"/>
    </location>
</feature>
<feature type="transmembrane region" description="Helical" evidence="9">
    <location>
        <begin position="153"/>
        <end position="172"/>
    </location>
</feature>
<keyword evidence="13" id="KW-1185">Reference proteome</keyword>
<feature type="transmembrane region" description="Helical" evidence="9">
    <location>
        <begin position="272"/>
        <end position="289"/>
    </location>
</feature>
<protein>
    <recommendedName>
        <fullName evidence="2">histidine kinase</fullName>
        <ecNumber evidence="2">2.7.13.3</ecNumber>
    </recommendedName>
</protein>
<evidence type="ECO:0000313" key="13">
    <source>
        <dbReference type="Proteomes" id="UP001163203"/>
    </source>
</evidence>
<evidence type="ECO:0000256" key="5">
    <source>
        <dbReference type="ARBA" id="ARBA00022741"/>
    </source>
</evidence>
<organism evidence="12 13">
    <name type="scientific">Amycolatopsis cynarae</name>
    <dbReference type="NCBI Taxonomy" id="2995223"/>
    <lineage>
        <taxon>Bacteria</taxon>
        <taxon>Bacillati</taxon>
        <taxon>Actinomycetota</taxon>
        <taxon>Actinomycetes</taxon>
        <taxon>Pseudonocardiales</taxon>
        <taxon>Pseudonocardiaceae</taxon>
        <taxon>Amycolatopsis</taxon>
    </lineage>
</organism>
<dbReference type="PANTHER" id="PTHR24421">
    <property type="entry name" value="NITRATE/NITRITE SENSOR PROTEIN NARX-RELATED"/>
    <property type="match status" value="1"/>
</dbReference>
<dbReference type="Gene3D" id="1.20.5.1930">
    <property type="match status" value="1"/>
</dbReference>
<evidence type="ECO:0000256" key="1">
    <source>
        <dbReference type="ARBA" id="ARBA00000085"/>
    </source>
</evidence>
<evidence type="ECO:0000259" key="11">
    <source>
        <dbReference type="Pfam" id="PF07730"/>
    </source>
</evidence>
<evidence type="ECO:0000256" key="9">
    <source>
        <dbReference type="SAM" id="Phobius"/>
    </source>
</evidence>
<feature type="domain" description="Histidine kinase/HSP90-like ATPase" evidence="10">
    <location>
        <begin position="474"/>
        <end position="561"/>
    </location>
</feature>
<dbReference type="EMBL" id="CP113836">
    <property type="protein sequence ID" value="WAL65675.1"/>
    <property type="molecule type" value="Genomic_DNA"/>
</dbReference>
<feature type="transmembrane region" description="Helical" evidence="9">
    <location>
        <begin position="69"/>
        <end position="93"/>
    </location>
</feature>
<dbReference type="EC" id="2.7.13.3" evidence="2"/>
<evidence type="ECO:0000256" key="7">
    <source>
        <dbReference type="ARBA" id="ARBA00022840"/>
    </source>
</evidence>
<accession>A0ABY7B137</accession>
<feature type="transmembrane region" description="Helical" evidence="9">
    <location>
        <begin position="240"/>
        <end position="260"/>
    </location>
</feature>
<reference evidence="12" key="1">
    <citation type="submission" date="2022-11" db="EMBL/GenBank/DDBJ databases">
        <authorList>
            <person name="Mo P."/>
        </authorList>
    </citation>
    <scope>NUCLEOTIDE SEQUENCE</scope>
    <source>
        <strain evidence="12">HUAS 11-8</strain>
    </source>
</reference>